<dbReference type="InterPro" id="IPR050832">
    <property type="entry name" value="Bact_Acetyltransf"/>
</dbReference>
<dbReference type="Pfam" id="PF00583">
    <property type="entry name" value="Acetyltransf_1"/>
    <property type="match status" value="1"/>
</dbReference>
<keyword evidence="1 4" id="KW-0808">Transferase</keyword>
<evidence type="ECO:0000256" key="2">
    <source>
        <dbReference type="ARBA" id="ARBA00023315"/>
    </source>
</evidence>
<dbReference type="PANTHER" id="PTHR43877:SF2">
    <property type="entry name" value="AMINOALKYLPHOSPHONATE N-ACETYLTRANSFERASE-RELATED"/>
    <property type="match status" value="1"/>
</dbReference>
<sequence length="177" mass="19490">MIVITTTYLRRAVPADLPAITAIITDAKAYLKAQGIDQWQDGYPAAADLTQDIDDGITYVLSVDDQVVGTAALHQGIDVDYLSIEDGSWVNGTEARYAAIHRIAVSSQFRGQHLSRNLMSGLLTIASSLGYRDIRIDTHPDNLGMQHVITSNGFTHRGTVYMHASRAKRFAYQLLIK</sequence>
<proteinExistence type="predicted"/>
<dbReference type="GO" id="GO:0016747">
    <property type="term" value="F:acyltransferase activity, transferring groups other than amino-acyl groups"/>
    <property type="evidence" value="ECO:0007669"/>
    <property type="project" value="InterPro"/>
</dbReference>
<dbReference type="PATRIC" id="fig|1423804.4.peg.931"/>
<keyword evidence="2" id="KW-0012">Acyltransferase</keyword>
<dbReference type="Gene3D" id="3.40.630.30">
    <property type="match status" value="1"/>
</dbReference>
<dbReference type="PROSITE" id="PS51186">
    <property type="entry name" value="GNAT"/>
    <property type="match status" value="1"/>
</dbReference>
<feature type="domain" description="N-acetyltransferase" evidence="3">
    <location>
        <begin position="7"/>
        <end position="177"/>
    </location>
</feature>
<dbReference type="Proteomes" id="UP000051442">
    <property type="component" value="Unassembled WGS sequence"/>
</dbReference>
<gene>
    <name evidence="4" type="ORF">FD14_GL000864</name>
</gene>
<evidence type="ECO:0000313" key="4">
    <source>
        <dbReference type="EMBL" id="KRN21810.1"/>
    </source>
</evidence>
<dbReference type="CDD" id="cd04301">
    <property type="entry name" value="NAT_SF"/>
    <property type="match status" value="1"/>
</dbReference>
<dbReference type="AlphaFoldDB" id="A0A0R2EZL0"/>
<accession>A0A0R2EZL0</accession>
<evidence type="ECO:0000259" key="3">
    <source>
        <dbReference type="PROSITE" id="PS51186"/>
    </source>
</evidence>
<comment type="caution">
    <text evidence="4">The sequence shown here is derived from an EMBL/GenBank/DDBJ whole genome shotgun (WGS) entry which is preliminary data.</text>
</comment>
<organism evidence="4 5">
    <name type="scientific">Secundilactobacillus similis DSM 23365 = JCM 2765</name>
    <dbReference type="NCBI Taxonomy" id="1423804"/>
    <lineage>
        <taxon>Bacteria</taxon>
        <taxon>Bacillati</taxon>
        <taxon>Bacillota</taxon>
        <taxon>Bacilli</taxon>
        <taxon>Lactobacillales</taxon>
        <taxon>Lactobacillaceae</taxon>
        <taxon>Secundilactobacillus</taxon>
    </lineage>
</organism>
<dbReference type="PANTHER" id="PTHR43877">
    <property type="entry name" value="AMINOALKYLPHOSPHONATE N-ACETYLTRANSFERASE-RELATED-RELATED"/>
    <property type="match status" value="1"/>
</dbReference>
<dbReference type="SUPFAM" id="SSF55729">
    <property type="entry name" value="Acyl-CoA N-acyltransferases (Nat)"/>
    <property type="match status" value="1"/>
</dbReference>
<name>A0A0R2EZL0_9LACO</name>
<evidence type="ECO:0000313" key="5">
    <source>
        <dbReference type="Proteomes" id="UP000051442"/>
    </source>
</evidence>
<reference evidence="4 5" key="1">
    <citation type="journal article" date="2015" name="Genome Announc.">
        <title>Expanding the biotechnology potential of lactobacilli through comparative genomics of 213 strains and associated genera.</title>
        <authorList>
            <person name="Sun Z."/>
            <person name="Harris H.M."/>
            <person name="McCann A."/>
            <person name="Guo C."/>
            <person name="Argimon S."/>
            <person name="Zhang W."/>
            <person name="Yang X."/>
            <person name="Jeffery I.B."/>
            <person name="Cooney J.C."/>
            <person name="Kagawa T.F."/>
            <person name="Liu W."/>
            <person name="Song Y."/>
            <person name="Salvetti E."/>
            <person name="Wrobel A."/>
            <person name="Rasinkangas P."/>
            <person name="Parkhill J."/>
            <person name="Rea M.C."/>
            <person name="O'Sullivan O."/>
            <person name="Ritari J."/>
            <person name="Douillard F.P."/>
            <person name="Paul Ross R."/>
            <person name="Yang R."/>
            <person name="Briner A.E."/>
            <person name="Felis G.E."/>
            <person name="de Vos W.M."/>
            <person name="Barrangou R."/>
            <person name="Klaenhammer T.R."/>
            <person name="Caufield P.W."/>
            <person name="Cui Y."/>
            <person name="Zhang H."/>
            <person name="O'Toole P.W."/>
        </authorList>
    </citation>
    <scope>NUCLEOTIDE SEQUENCE [LARGE SCALE GENOMIC DNA]</scope>
    <source>
        <strain evidence="4 5">DSM 23365</strain>
    </source>
</reference>
<dbReference type="InterPro" id="IPR000182">
    <property type="entry name" value="GNAT_dom"/>
</dbReference>
<dbReference type="EMBL" id="AYZM01000104">
    <property type="protein sequence ID" value="KRN21810.1"/>
    <property type="molecule type" value="Genomic_DNA"/>
</dbReference>
<dbReference type="STRING" id="1423804.FD14_GL000864"/>
<protein>
    <submittedName>
        <fullName evidence="4">N-acetyltransferase GCN5</fullName>
    </submittedName>
</protein>
<evidence type="ECO:0000256" key="1">
    <source>
        <dbReference type="ARBA" id="ARBA00022679"/>
    </source>
</evidence>
<keyword evidence="5" id="KW-1185">Reference proteome</keyword>
<dbReference type="InterPro" id="IPR016181">
    <property type="entry name" value="Acyl_CoA_acyltransferase"/>
</dbReference>